<dbReference type="Pfam" id="PF12697">
    <property type="entry name" value="Abhydrolase_6"/>
    <property type="match status" value="1"/>
</dbReference>
<comment type="caution">
    <text evidence="2">The sequence shown here is derived from an EMBL/GenBank/DDBJ whole genome shotgun (WGS) entry which is preliminary data.</text>
</comment>
<keyword evidence="3" id="KW-1185">Reference proteome</keyword>
<dbReference type="STRING" id="1927124.BST13_07590"/>
<name>A0A1X0B5S9_9MYCO</name>
<dbReference type="InterPro" id="IPR000073">
    <property type="entry name" value="AB_hydrolase_1"/>
</dbReference>
<dbReference type="InterPro" id="IPR029058">
    <property type="entry name" value="AB_hydrolase_fold"/>
</dbReference>
<dbReference type="PANTHER" id="PTHR43689">
    <property type="entry name" value="HYDROLASE"/>
    <property type="match status" value="1"/>
</dbReference>
<feature type="domain" description="AB hydrolase-1" evidence="1">
    <location>
        <begin position="20"/>
        <end position="268"/>
    </location>
</feature>
<sequence>MGAEVVVSAMGEGGRAGTVIALPGWKGTDLGLRGLLRNTVEAGFGVIVVNPPGNGVSPSAPARVETLAELTEVILETLETLPEIQNSAVLLGHSFGATVAISLAAKRPPWLHGLALVSPVVRAQASQSGIRGRLAQLVVDASGSLLRDCPRVVADAYIRSRLVEYATNLLYARSKFNGARQIIMRSNIEHGLCADPRSVGDHLRMAGGHGCIDFAAHVRCPVEILAGNSDPMSSVAELELLRSQIAEARLTVVTGAGHLAHHENAKQFSKLTADCVSALMSAAGSP</sequence>
<evidence type="ECO:0000313" key="2">
    <source>
        <dbReference type="EMBL" id="ORA37694.1"/>
    </source>
</evidence>
<reference evidence="2 3" key="1">
    <citation type="submission" date="2017-02" db="EMBL/GenBank/DDBJ databases">
        <title>The new phylogeny of genus Mycobacterium.</title>
        <authorList>
            <person name="Tortoli E."/>
            <person name="Trovato A."/>
            <person name="Cirillo D.M."/>
        </authorList>
    </citation>
    <scope>NUCLEOTIDE SEQUENCE [LARGE SCALE GENOMIC DNA]</scope>
    <source>
        <strain evidence="2 3">RW6</strain>
    </source>
</reference>
<dbReference type="EMBL" id="MVHF01000005">
    <property type="protein sequence ID" value="ORA37694.1"/>
    <property type="molecule type" value="Genomic_DNA"/>
</dbReference>
<dbReference type="Proteomes" id="UP000192448">
    <property type="component" value="Unassembled WGS sequence"/>
</dbReference>
<gene>
    <name evidence="2" type="ORF">BST13_07590</name>
</gene>
<dbReference type="SUPFAM" id="SSF53474">
    <property type="entry name" value="alpha/beta-Hydrolases"/>
    <property type="match status" value="1"/>
</dbReference>
<accession>A0A1X0B5S9</accession>
<dbReference type="Gene3D" id="3.40.50.1820">
    <property type="entry name" value="alpha/beta hydrolase"/>
    <property type="match status" value="1"/>
</dbReference>
<evidence type="ECO:0000313" key="3">
    <source>
        <dbReference type="Proteomes" id="UP000192448"/>
    </source>
</evidence>
<organism evidence="2 3">
    <name type="scientific">Mycobacterium aquaticum</name>
    <dbReference type="NCBI Taxonomy" id="1927124"/>
    <lineage>
        <taxon>Bacteria</taxon>
        <taxon>Bacillati</taxon>
        <taxon>Actinomycetota</taxon>
        <taxon>Actinomycetes</taxon>
        <taxon>Mycobacteriales</taxon>
        <taxon>Mycobacteriaceae</taxon>
        <taxon>Mycobacterium</taxon>
    </lineage>
</organism>
<evidence type="ECO:0000259" key="1">
    <source>
        <dbReference type="Pfam" id="PF12697"/>
    </source>
</evidence>
<dbReference type="AlphaFoldDB" id="A0A1X0B5S9"/>
<proteinExistence type="predicted"/>
<protein>
    <recommendedName>
        <fullName evidence="1">AB hydrolase-1 domain-containing protein</fullName>
    </recommendedName>
</protein>
<dbReference type="GO" id="GO:0003824">
    <property type="term" value="F:catalytic activity"/>
    <property type="evidence" value="ECO:0007669"/>
    <property type="project" value="UniProtKB-ARBA"/>
</dbReference>
<dbReference type="PANTHER" id="PTHR43689:SF8">
    <property type="entry name" value="ALPHA_BETA-HYDROLASES SUPERFAMILY PROTEIN"/>
    <property type="match status" value="1"/>
</dbReference>